<dbReference type="Gene3D" id="3.60.10.10">
    <property type="entry name" value="Endonuclease/exonuclease/phosphatase"/>
    <property type="match status" value="1"/>
</dbReference>
<keyword evidence="2" id="KW-0255">Endonuclease</keyword>
<name>A0A2A8CY11_9BACT</name>
<dbReference type="Proteomes" id="UP000220102">
    <property type="component" value="Unassembled WGS sequence"/>
</dbReference>
<proteinExistence type="predicted"/>
<sequence>MRLLHFASRPDDTHLLRMPVSASPSLSSILALVLFTTLIGGCAPDSTSNGDAPTSHPAALALDGAFDEWNSIPELVRDSIGDGGETDVQSLSMAHDDEYLFVSFRLNAALTLQQDNDLTLALDLDADESTGNADGADLTWTFGERNGTYYGPSTTELGHADLGFASLPTVSSNQYEIALRRAATPGQSEWLTTGDTVCAVLESQTDRAPDTGRVCYKLTEGPSNVNDGPVELERAPETQVRVISHNVLQDTLFTAPVRNAYERIYRTVEPDVYALQEIYDHEAEVTRTRIAELTDTDATEWHTAKLGLDLVVVSRFPILGTHTIPGFEDYESGAYLLDTNQEMGHPLLLINMHPPCCTGGEPTSDLKRQRVVDAVVAFLRDTHEDGGPLDVPTDTPILIVGDMNFVGDAQQPASLADGGILNTSLFGDASAPDWDGSPLLDINPSQTGAPLHTTWENADSSFPPGRLDYAYLSDSVAEVKRAYTLSTSQLPDSVRTAYGLKKEDTARASDHLPLVIDISSDD</sequence>
<keyword evidence="3" id="KW-1185">Reference proteome</keyword>
<dbReference type="OrthoDB" id="1182990at2"/>
<dbReference type="AlphaFoldDB" id="A0A2A8CY11"/>
<reference evidence="2 3" key="1">
    <citation type="submission" date="2017-10" db="EMBL/GenBank/DDBJ databases">
        <title>Draft genome of Longibacter Salinarum.</title>
        <authorList>
            <person name="Goh K.M."/>
            <person name="Shamsir M.S."/>
            <person name="Lim S.W."/>
        </authorList>
    </citation>
    <scope>NUCLEOTIDE SEQUENCE [LARGE SCALE GENOMIC DNA]</scope>
    <source>
        <strain evidence="2 3">KCTC 52045</strain>
    </source>
</reference>
<dbReference type="InterPro" id="IPR036691">
    <property type="entry name" value="Endo/exonu/phosph_ase_sf"/>
</dbReference>
<dbReference type="EMBL" id="PDEQ01000004">
    <property type="protein sequence ID" value="PEN13585.1"/>
    <property type="molecule type" value="Genomic_DNA"/>
</dbReference>
<gene>
    <name evidence="2" type="ORF">CRI94_09770</name>
</gene>
<evidence type="ECO:0000313" key="2">
    <source>
        <dbReference type="EMBL" id="PEN13585.1"/>
    </source>
</evidence>
<dbReference type="SUPFAM" id="SSF49344">
    <property type="entry name" value="CBD9-like"/>
    <property type="match status" value="1"/>
</dbReference>
<dbReference type="GO" id="GO:0004519">
    <property type="term" value="F:endonuclease activity"/>
    <property type="evidence" value="ECO:0007669"/>
    <property type="project" value="UniProtKB-KW"/>
</dbReference>
<evidence type="ECO:0000259" key="1">
    <source>
        <dbReference type="Pfam" id="PF03372"/>
    </source>
</evidence>
<keyword evidence="2" id="KW-0540">Nuclease</keyword>
<dbReference type="Pfam" id="PF03372">
    <property type="entry name" value="Exo_endo_phos"/>
    <property type="match status" value="1"/>
</dbReference>
<keyword evidence="2" id="KW-0378">Hydrolase</keyword>
<protein>
    <submittedName>
        <fullName evidence="2">Endonuclease</fullName>
    </submittedName>
</protein>
<dbReference type="InterPro" id="IPR005135">
    <property type="entry name" value="Endo/exonuclease/phosphatase"/>
</dbReference>
<feature type="domain" description="Endonuclease/exonuclease/phosphatase" evidence="1">
    <location>
        <begin position="257"/>
        <end position="511"/>
    </location>
</feature>
<accession>A0A2A8CY11</accession>
<organism evidence="2 3">
    <name type="scientific">Longibacter salinarum</name>
    <dbReference type="NCBI Taxonomy" id="1850348"/>
    <lineage>
        <taxon>Bacteria</taxon>
        <taxon>Pseudomonadati</taxon>
        <taxon>Rhodothermota</taxon>
        <taxon>Rhodothermia</taxon>
        <taxon>Rhodothermales</taxon>
        <taxon>Salisaetaceae</taxon>
        <taxon>Longibacter</taxon>
    </lineage>
</organism>
<evidence type="ECO:0000313" key="3">
    <source>
        <dbReference type="Proteomes" id="UP000220102"/>
    </source>
</evidence>
<dbReference type="SUPFAM" id="SSF56219">
    <property type="entry name" value="DNase I-like"/>
    <property type="match status" value="1"/>
</dbReference>
<comment type="caution">
    <text evidence="2">The sequence shown here is derived from an EMBL/GenBank/DDBJ whole genome shotgun (WGS) entry which is preliminary data.</text>
</comment>